<evidence type="ECO:0000313" key="2">
    <source>
        <dbReference type="Proteomes" id="UP001062846"/>
    </source>
</evidence>
<protein>
    <submittedName>
        <fullName evidence="1">Uncharacterized protein</fullName>
    </submittedName>
</protein>
<comment type="caution">
    <text evidence="1">The sequence shown here is derived from an EMBL/GenBank/DDBJ whole genome shotgun (WGS) entry which is preliminary data.</text>
</comment>
<evidence type="ECO:0000313" key="1">
    <source>
        <dbReference type="EMBL" id="KAI8563413.1"/>
    </source>
</evidence>
<gene>
    <name evidence="1" type="ORF">RHMOL_Rhmol03G0109600</name>
</gene>
<dbReference type="EMBL" id="CM046390">
    <property type="protein sequence ID" value="KAI8563413.1"/>
    <property type="molecule type" value="Genomic_DNA"/>
</dbReference>
<name>A0ACC0PF70_RHOML</name>
<keyword evidence="2" id="KW-1185">Reference proteome</keyword>
<accession>A0ACC0PF70</accession>
<reference evidence="1" key="1">
    <citation type="submission" date="2022-02" db="EMBL/GenBank/DDBJ databases">
        <title>Plant Genome Project.</title>
        <authorList>
            <person name="Zhang R.-G."/>
        </authorList>
    </citation>
    <scope>NUCLEOTIDE SEQUENCE</scope>
    <source>
        <strain evidence="1">AT1</strain>
    </source>
</reference>
<organism evidence="1 2">
    <name type="scientific">Rhododendron molle</name>
    <name type="common">Chinese azalea</name>
    <name type="synonym">Azalea mollis</name>
    <dbReference type="NCBI Taxonomy" id="49168"/>
    <lineage>
        <taxon>Eukaryota</taxon>
        <taxon>Viridiplantae</taxon>
        <taxon>Streptophyta</taxon>
        <taxon>Embryophyta</taxon>
        <taxon>Tracheophyta</taxon>
        <taxon>Spermatophyta</taxon>
        <taxon>Magnoliopsida</taxon>
        <taxon>eudicotyledons</taxon>
        <taxon>Gunneridae</taxon>
        <taxon>Pentapetalae</taxon>
        <taxon>asterids</taxon>
        <taxon>Ericales</taxon>
        <taxon>Ericaceae</taxon>
        <taxon>Ericoideae</taxon>
        <taxon>Rhodoreae</taxon>
        <taxon>Rhododendron</taxon>
    </lineage>
</organism>
<sequence>MQRMGSKEIILFLMVCFHFYYPASCLPLGKNLTSGRKNKKSSRRKKESYELCMSNCVTKLTDKINGTVEKTSL</sequence>
<proteinExistence type="predicted"/>
<dbReference type="Proteomes" id="UP001062846">
    <property type="component" value="Chromosome 3"/>
</dbReference>